<organism evidence="2 3">
    <name type="scientific">Mycoplasma ovis str. Michigan</name>
    <dbReference type="NCBI Taxonomy" id="1415773"/>
    <lineage>
        <taxon>Bacteria</taxon>
        <taxon>Bacillati</taxon>
        <taxon>Mycoplasmatota</taxon>
        <taxon>Mollicutes</taxon>
        <taxon>Mycoplasmataceae</taxon>
        <taxon>Mycoplasma</taxon>
    </lineage>
</organism>
<evidence type="ECO:0000313" key="2">
    <source>
        <dbReference type="EMBL" id="AHC40491.1"/>
    </source>
</evidence>
<name>A0ABM5P2D3_9MOLU</name>
<proteinExistence type="predicted"/>
<evidence type="ECO:0000313" key="3">
    <source>
        <dbReference type="Proteomes" id="UP000018745"/>
    </source>
</evidence>
<gene>
    <name evidence="2" type="ORF">OVS_03795</name>
</gene>
<dbReference type="Proteomes" id="UP000018745">
    <property type="component" value="Chromosome"/>
</dbReference>
<feature type="compositionally biased region" description="Basic and acidic residues" evidence="1">
    <location>
        <begin position="62"/>
        <end position="110"/>
    </location>
</feature>
<accession>A0ABM5P2D3</accession>
<keyword evidence="3" id="KW-1185">Reference proteome</keyword>
<dbReference type="RefSeq" id="WP_024071517.1">
    <property type="nucleotide sequence ID" value="NC_023062.1"/>
</dbReference>
<sequence>MSLGPKVLALSSGLGGICLGIPLSLSQGKETVNYVAQSLKISKDPVVIPEVKGETAGATKNISKENEVGDKDSFKEATKPLETQKPRKDSTRPPEPPKKTKVPEKKESAPQKENSGNCEFVKSLENVDLSKVFKDLQLVEDSYLTVLCKQTSENPLELPNDWTGLFPRSLFKVGQTKDEKELLEISMKVTSIYSVGELKKYRVEFLSDKFTSTVNGEWQRGRTKKTDNKEALKIRGTNNNRIYLISSETSLTSF</sequence>
<evidence type="ECO:0000256" key="1">
    <source>
        <dbReference type="SAM" id="MobiDB-lite"/>
    </source>
</evidence>
<reference evidence="2 3" key="1">
    <citation type="journal article" date="2014" name="Genome Announc.">
        <title>Complete Genome Sequence of Mycoplasma ovis Strain Michigan, a Hemoplasma of Sheep with Two Distinct 16S rRNA Genes.</title>
        <authorList>
            <person name="Deshuillers P.L."/>
            <person name="Santos A.P."/>
            <person name="do Nascimento N.C."/>
            <person name="Hampel J.A."/>
            <person name="Bergin I.L."/>
            <person name="Dyson M.C."/>
            <person name="Messick J.B."/>
        </authorList>
    </citation>
    <scope>NUCLEOTIDE SEQUENCE [LARGE SCALE GENOMIC DNA]</scope>
    <source>
        <strain evidence="2 3">Michigan</strain>
    </source>
</reference>
<feature type="region of interest" description="Disordered" evidence="1">
    <location>
        <begin position="54"/>
        <end position="117"/>
    </location>
</feature>
<protein>
    <submittedName>
        <fullName evidence="2">Uncharacterized protein</fullName>
    </submittedName>
</protein>
<dbReference type="EMBL" id="CP006935">
    <property type="protein sequence ID" value="AHC40491.1"/>
    <property type="molecule type" value="Genomic_DNA"/>
</dbReference>